<evidence type="ECO:0000256" key="1">
    <source>
        <dbReference type="ARBA" id="ARBA00022468"/>
    </source>
</evidence>
<dbReference type="InterPro" id="IPR000195">
    <property type="entry name" value="Rab-GAP-TBC_dom"/>
</dbReference>
<dbReference type="Gene3D" id="1.10.8.270">
    <property type="entry name" value="putative rabgap domain of human tbc1 domain family member 14 like domains"/>
    <property type="match status" value="1"/>
</dbReference>
<dbReference type="PROSITE" id="PS50086">
    <property type="entry name" value="TBC_RABGAP"/>
    <property type="match status" value="1"/>
</dbReference>
<evidence type="ECO:0000256" key="2">
    <source>
        <dbReference type="SAM" id="MobiDB-lite"/>
    </source>
</evidence>
<dbReference type="SUPFAM" id="SSF47923">
    <property type="entry name" value="Ypt/Rab-GAP domain of gyp1p"/>
    <property type="match status" value="2"/>
</dbReference>
<dbReference type="OrthoDB" id="10264062at2759"/>
<dbReference type="GO" id="GO:0005096">
    <property type="term" value="F:GTPase activator activity"/>
    <property type="evidence" value="ECO:0007669"/>
    <property type="project" value="UniProtKB-KW"/>
</dbReference>
<dbReference type="GeneID" id="18245467"/>
<dbReference type="EMBL" id="GL996512">
    <property type="protein sequence ID" value="EGV65685.1"/>
    <property type="molecule type" value="Genomic_DNA"/>
</dbReference>
<proteinExistence type="predicted"/>
<reference evidence="4 5" key="1">
    <citation type="journal article" date="2011" name="Proc. Natl. Acad. Sci. U.S.A.">
        <title>Comparative genomics of xylose-fermenting fungi for enhanced biofuel production.</title>
        <authorList>
            <person name="Wohlbach D.J."/>
            <person name="Kuo A."/>
            <person name="Sato T.K."/>
            <person name="Potts K.M."/>
            <person name="Salamov A.A."/>
            <person name="LaButti K.M."/>
            <person name="Sun H."/>
            <person name="Clum A."/>
            <person name="Pangilinan J.L."/>
            <person name="Lindquist E.A."/>
            <person name="Lucas S."/>
            <person name="Lapidus A."/>
            <person name="Jin M."/>
            <person name="Gunawan C."/>
            <person name="Balan V."/>
            <person name="Dale B.E."/>
            <person name="Jeffries T.W."/>
            <person name="Zinkel R."/>
            <person name="Barry K.W."/>
            <person name="Grigoriev I.V."/>
            <person name="Gasch A.P."/>
        </authorList>
    </citation>
    <scope>NUCLEOTIDE SEQUENCE [LARGE SCALE GENOMIC DNA]</scope>
    <source>
        <strain evidence="5">ATCC 10573 / BCRC 21748 / CBS 615 / JCM 9827 / NBRC 10315 / NRRL Y-1498 / VKM Y-70</strain>
    </source>
</reference>
<dbReference type="Gene3D" id="1.10.472.80">
    <property type="entry name" value="Ypt/Rab-GAP domain of gyp1p, domain 3"/>
    <property type="match status" value="1"/>
</dbReference>
<dbReference type="PANTHER" id="PTHR22957:SF502">
    <property type="entry name" value="SMALL G PROTEIN SIGNALING MODULATOR 2-RELATED"/>
    <property type="match status" value="1"/>
</dbReference>
<name>G3AXS6_CANTC</name>
<evidence type="ECO:0000313" key="4">
    <source>
        <dbReference type="EMBL" id="EGV65685.1"/>
    </source>
</evidence>
<dbReference type="AlphaFoldDB" id="G3AXS6"/>
<dbReference type="SMART" id="SM00164">
    <property type="entry name" value="TBC"/>
    <property type="match status" value="1"/>
</dbReference>
<dbReference type="STRING" id="590646.G3AXS6"/>
<dbReference type="Pfam" id="PF00566">
    <property type="entry name" value="RabGAP-TBC"/>
    <property type="match status" value="1"/>
</dbReference>
<evidence type="ECO:0000259" key="3">
    <source>
        <dbReference type="PROSITE" id="PS50086"/>
    </source>
</evidence>
<dbReference type="InterPro" id="IPR035969">
    <property type="entry name" value="Rab-GAP_TBC_sf"/>
</dbReference>
<gene>
    <name evidence="4" type="ORF">CANTEDRAFT_101423</name>
</gene>
<feature type="domain" description="Rab-GAP TBC" evidence="3">
    <location>
        <begin position="370"/>
        <end position="617"/>
    </location>
</feature>
<accession>G3AXS6</accession>
<protein>
    <recommendedName>
        <fullName evidence="3">Rab-GAP TBC domain-containing protein</fullName>
    </recommendedName>
</protein>
<dbReference type="PANTHER" id="PTHR22957">
    <property type="entry name" value="TBC1 DOMAIN FAMILY MEMBER GTPASE-ACTIVATING PROTEIN"/>
    <property type="match status" value="1"/>
</dbReference>
<dbReference type="HOGENOM" id="CLU_004457_0_1_1"/>
<keyword evidence="5" id="KW-1185">Reference proteome</keyword>
<dbReference type="eggNOG" id="KOG2197">
    <property type="taxonomic scope" value="Eukaryota"/>
</dbReference>
<evidence type="ECO:0000313" key="5">
    <source>
        <dbReference type="Proteomes" id="UP000000707"/>
    </source>
</evidence>
<sequence>MPPKQRTLLSGEVELLYVKSKVYLHPSASKRDNVVGFLSISKGPNSTNSDLLISFTAESQLSKESLKLYQEADLDELDGSKDLKVVSKPVSSVLSGYSYSVPMSYIYSIQLRKPSSGMWYGSVVINTLDGEKLPIIFFHDDESPSTKLRQKKRNQSFETFSESGEVIWGGTEFLAVLHNYCHLVKSTVEPSVYLVNPASDDLRNFAPFKEKPKPGKDSKKKEFQIPDFNKVIANAKWKVLETVATFSAKTKNQVIDIVDEHAPLPIKQLINKPEVQKLGNEFEGARVYLAKWAAQVKEEAEESQKKFHLNEEMYTIINKELGNELLTNEEVSKAGRREAISKSEWDNFFDYSGRLRVTVNEIKDRIFHGGVSPSIRGMVWLFLLEVYPWDSSAEDRTVIRASLETQYHELKAKWSTDEDKRSTEFWKDQKFRIEKDINRTDRHLDLFKNTKRKRISVSSLASNVPPTIRESSPETPDEDDDDEFDVSNIRNPHLFKMREILLTYNEYNENLGYVQGMTDLLSPLYVILQDEVFVFWSFTKFMDRMERNFVRDQSGMKKQMLTLNQLVQFMLPDLFKHLDKCESTDLFFFFRMLLVWYKREFEFDQVLRLWEILLTDYYSSQYHLFFAAGVLSDNERIIIQNLRRFDEVLKYMNDLSNHMNLNNLLIRSELLFLKFRRMIDIINRENLYKSERTIVSPDLLQLLSRDIVVEKEGPRPVGAGGG</sequence>
<dbReference type="Proteomes" id="UP000000707">
    <property type="component" value="Unassembled WGS sequence"/>
</dbReference>
<feature type="region of interest" description="Disordered" evidence="2">
    <location>
        <begin position="459"/>
        <end position="483"/>
    </location>
</feature>
<keyword evidence="1" id="KW-0343">GTPase activation</keyword>
<organism evidence="5">
    <name type="scientific">Candida tenuis (strain ATCC 10573 / BCRC 21748 / CBS 615 / JCM 9827 / NBRC 10315 / NRRL Y-1498 / VKM Y-70)</name>
    <name type="common">Yeast</name>
    <name type="synonym">Yamadazyma tenuis</name>
    <dbReference type="NCBI Taxonomy" id="590646"/>
    <lineage>
        <taxon>Eukaryota</taxon>
        <taxon>Fungi</taxon>
        <taxon>Dikarya</taxon>
        <taxon>Ascomycota</taxon>
        <taxon>Saccharomycotina</taxon>
        <taxon>Pichiomycetes</taxon>
        <taxon>Debaryomycetaceae</taxon>
        <taxon>Yamadazyma</taxon>
    </lineage>
</organism>
<dbReference type="KEGG" id="cten:18245467"/>